<sequence length="699" mass="75760">MFTTSYAQSIVQEHGRLRVQGNKVVNKNNLSISLAGNVLFWSNYSEGAKFYNAQTVSHLATDWKTDIIRASMGVENYGGYLSNPTQEKNKVKAVVDAAIAAGIYVIIDFHSHNAEQYQSQAITFFSEMADLYGSYDNIIYEVYNEPINTSWPVIKSYAEAVIDAIRLKDPDNLIVVGTRFYSQEVEEASNDPINKPNIAYTLHFYAGTHKQSLRNKASAAMNNGIALFVTEWGAVEASGDGNADIAETNIWMDFLRSNGISHANWSISDKAEGASVVAANTGVTGLINNNLTATGTFVKDIIKNWNDNSDGGGNPQTPFKNFSIPGVIEAEDYDNGGQGVAYNDADATNNGGQYRNDGVDIQSTTDAGGGYNIGWTQNGEWLEYTIGATSSGYYNINFRVASNSASTKSIGVSLNQSNLGTVSIPNTNGWQNWQTVTLNNVAISGGNNKVLRITINGGNINLNKITFTTATANGSGESCSFGAPLENVLPAFDGIEFNHTHVLGTSGPNLSNISKLTINWSSQHNGLYVFAMNTNNGNPSYYIDLKPLSTAQFNTPQPEVTISGSGITGLDGDYWVTKDGANFVMVSKTGNFSIYFSNSATAPSCTSSKKAVLTASFPKENNEVKLFPNPAKNSITIDLAQKPSKNTEIEFYNSLGRKIKTVVLNNKQTQLDISEFITGIYYAKVTSNGETKTFKLVKQ</sequence>
<dbReference type="PANTHER" id="PTHR34142">
    <property type="entry name" value="ENDO-BETA-1,4-GLUCANASE A"/>
    <property type="match status" value="1"/>
</dbReference>
<dbReference type="PROSITE" id="PS51175">
    <property type="entry name" value="CBM6"/>
    <property type="match status" value="1"/>
</dbReference>
<dbReference type="Gene3D" id="2.60.120.260">
    <property type="entry name" value="Galactose-binding domain-like"/>
    <property type="match status" value="1"/>
</dbReference>
<dbReference type="InterPro" id="IPR017853">
    <property type="entry name" value="GH"/>
</dbReference>
<dbReference type="PANTHER" id="PTHR34142:SF1">
    <property type="entry name" value="GLYCOSIDE HYDROLASE FAMILY 5 DOMAIN-CONTAINING PROTEIN"/>
    <property type="match status" value="1"/>
</dbReference>
<accession>A0ABV5FCD2</accession>
<dbReference type="SUPFAM" id="SSF49785">
    <property type="entry name" value="Galactose-binding domain-like"/>
    <property type="match status" value="1"/>
</dbReference>
<evidence type="ECO:0000313" key="6">
    <source>
        <dbReference type="Proteomes" id="UP001589585"/>
    </source>
</evidence>
<comment type="caution">
    <text evidence="5">The sequence shown here is derived from an EMBL/GenBank/DDBJ whole genome shotgun (WGS) entry which is preliminary data.</text>
</comment>
<keyword evidence="2" id="KW-0378">Hydrolase</keyword>
<dbReference type="EMBL" id="JBHMFC010000042">
    <property type="protein sequence ID" value="MFB9057101.1"/>
    <property type="molecule type" value="Genomic_DNA"/>
</dbReference>
<dbReference type="InterPro" id="IPR026444">
    <property type="entry name" value="Secre_tail"/>
</dbReference>
<dbReference type="InterPro" id="IPR006584">
    <property type="entry name" value="Cellulose-bd_IV"/>
</dbReference>
<organism evidence="5 6">
    <name type="scientific">Mariniflexile ostreae</name>
    <dbReference type="NCBI Taxonomy" id="1520892"/>
    <lineage>
        <taxon>Bacteria</taxon>
        <taxon>Pseudomonadati</taxon>
        <taxon>Bacteroidota</taxon>
        <taxon>Flavobacteriia</taxon>
        <taxon>Flavobacteriales</taxon>
        <taxon>Flavobacteriaceae</taxon>
        <taxon>Mariniflexile</taxon>
    </lineage>
</organism>
<dbReference type="Proteomes" id="UP001589585">
    <property type="component" value="Unassembled WGS sequence"/>
</dbReference>
<dbReference type="RefSeq" id="WP_379861319.1">
    <property type="nucleotide sequence ID" value="NZ_JBHMFC010000042.1"/>
</dbReference>
<evidence type="ECO:0000256" key="2">
    <source>
        <dbReference type="ARBA" id="ARBA00022801"/>
    </source>
</evidence>
<dbReference type="Pfam" id="PF18962">
    <property type="entry name" value="Por_Secre_tail"/>
    <property type="match status" value="1"/>
</dbReference>
<keyword evidence="1" id="KW-0732">Signal</keyword>
<evidence type="ECO:0000256" key="1">
    <source>
        <dbReference type="ARBA" id="ARBA00022729"/>
    </source>
</evidence>
<dbReference type="Gene3D" id="3.20.20.80">
    <property type="entry name" value="Glycosidases"/>
    <property type="match status" value="1"/>
</dbReference>
<protein>
    <submittedName>
        <fullName evidence="5">Cellulase family glycosylhydrolase</fullName>
    </submittedName>
</protein>
<name>A0ABV5FCD2_9FLAO</name>
<evidence type="ECO:0000259" key="4">
    <source>
        <dbReference type="PROSITE" id="PS51175"/>
    </source>
</evidence>
<keyword evidence="3" id="KW-0326">Glycosidase</keyword>
<dbReference type="SUPFAM" id="SSF51445">
    <property type="entry name" value="(Trans)glycosidases"/>
    <property type="match status" value="1"/>
</dbReference>
<dbReference type="NCBIfam" id="TIGR04183">
    <property type="entry name" value="Por_Secre_tail"/>
    <property type="match status" value="1"/>
</dbReference>
<evidence type="ECO:0000256" key="3">
    <source>
        <dbReference type="ARBA" id="ARBA00023295"/>
    </source>
</evidence>
<proteinExistence type="predicted"/>
<dbReference type="Pfam" id="PF00150">
    <property type="entry name" value="Cellulase"/>
    <property type="match status" value="1"/>
</dbReference>
<keyword evidence="6" id="KW-1185">Reference proteome</keyword>
<dbReference type="CDD" id="cd04080">
    <property type="entry name" value="CBM6_cellulase-like"/>
    <property type="match status" value="1"/>
</dbReference>
<dbReference type="InterPro" id="IPR008979">
    <property type="entry name" value="Galactose-bd-like_sf"/>
</dbReference>
<dbReference type="InterPro" id="IPR018087">
    <property type="entry name" value="Glyco_hydro_5_CS"/>
</dbReference>
<dbReference type="InterPro" id="IPR005084">
    <property type="entry name" value="CBM6"/>
</dbReference>
<reference evidence="5 6" key="1">
    <citation type="submission" date="2024-09" db="EMBL/GenBank/DDBJ databases">
        <authorList>
            <person name="Sun Q."/>
            <person name="Mori K."/>
        </authorList>
    </citation>
    <scope>NUCLEOTIDE SEQUENCE [LARGE SCALE GENOMIC DNA]</scope>
    <source>
        <strain evidence="5 6">CECT 8622</strain>
    </source>
</reference>
<evidence type="ECO:0000313" key="5">
    <source>
        <dbReference type="EMBL" id="MFB9057101.1"/>
    </source>
</evidence>
<dbReference type="PROSITE" id="PS00659">
    <property type="entry name" value="GLYCOSYL_HYDROL_F5"/>
    <property type="match status" value="1"/>
</dbReference>
<gene>
    <name evidence="5" type="ORF">ACFFU9_10140</name>
</gene>
<dbReference type="Pfam" id="PF03422">
    <property type="entry name" value="CBM_6"/>
    <property type="match status" value="1"/>
</dbReference>
<dbReference type="InterPro" id="IPR001547">
    <property type="entry name" value="Glyco_hydro_5"/>
</dbReference>
<feature type="domain" description="CBM6" evidence="4">
    <location>
        <begin position="326"/>
        <end position="468"/>
    </location>
</feature>
<dbReference type="SMART" id="SM00606">
    <property type="entry name" value="CBD_IV"/>
    <property type="match status" value="1"/>
</dbReference>